<dbReference type="Ensembl" id="ENSEBUT00000024969.1">
    <property type="protein sequence ID" value="ENSEBUP00000024393.1"/>
    <property type="gene ID" value="ENSEBUG00000015041.1"/>
</dbReference>
<dbReference type="AlphaFoldDB" id="A0A8C4R6R1"/>
<dbReference type="PANTHER" id="PTHR13999:SF4">
    <property type="entry name" value="INTERFERON-INDUCED TRANSMEMBRANE PROTEIN 3"/>
    <property type="match status" value="1"/>
</dbReference>
<protein>
    <submittedName>
        <fullName evidence="7">Uncharacterized protein</fullName>
    </submittedName>
</protein>
<dbReference type="GO" id="GO:0045071">
    <property type="term" value="P:negative regulation of viral genome replication"/>
    <property type="evidence" value="ECO:0007669"/>
    <property type="project" value="TreeGrafter"/>
</dbReference>
<feature type="transmembrane region" description="Helical" evidence="6">
    <location>
        <begin position="97"/>
        <end position="120"/>
    </location>
</feature>
<keyword evidence="5 6" id="KW-0472">Membrane</keyword>
<dbReference type="GO" id="GO:0060337">
    <property type="term" value="P:type I interferon-mediated signaling pathway"/>
    <property type="evidence" value="ECO:0007669"/>
    <property type="project" value="TreeGrafter"/>
</dbReference>
<evidence type="ECO:0000256" key="3">
    <source>
        <dbReference type="ARBA" id="ARBA00022692"/>
    </source>
</evidence>
<proteinExistence type="inferred from homology"/>
<reference evidence="7" key="1">
    <citation type="submission" date="2025-08" db="UniProtKB">
        <authorList>
            <consortium name="Ensembl"/>
        </authorList>
    </citation>
    <scope>IDENTIFICATION</scope>
</reference>
<evidence type="ECO:0000256" key="4">
    <source>
        <dbReference type="ARBA" id="ARBA00022989"/>
    </source>
</evidence>
<dbReference type="Proteomes" id="UP000694388">
    <property type="component" value="Unplaced"/>
</dbReference>
<dbReference type="GO" id="GO:0051607">
    <property type="term" value="P:defense response to virus"/>
    <property type="evidence" value="ECO:0007669"/>
    <property type="project" value="TreeGrafter"/>
</dbReference>
<evidence type="ECO:0000256" key="2">
    <source>
        <dbReference type="ARBA" id="ARBA00006843"/>
    </source>
</evidence>
<dbReference type="GO" id="GO:0035456">
    <property type="term" value="P:response to interferon-beta"/>
    <property type="evidence" value="ECO:0007669"/>
    <property type="project" value="TreeGrafter"/>
</dbReference>
<comment type="subcellular location">
    <subcellularLocation>
        <location evidence="1">Membrane</location>
    </subcellularLocation>
</comment>
<dbReference type="Pfam" id="PF04505">
    <property type="entry name" value="CD225"/>
    <property type="match status" value="1"/>
</dbReference>
<dbReference type="GO" id="GO:0005886">
    <property type="term" value="C:plasma membrane"/>
    <property type="evidence" value="ECO:0007669"/>
    <property type="project" value="TreeGrafter"/>
</dbReference>
<reference evidence="7" key="2">
    <citation type="submission" date="2025-09" db="UniProtKB">
        <authorList>
            <consortium name="Ensembl"/>
        </authorList>
    </citation>
    <scope>IDENTIFICATION</scope>
</reference>
<dbReference type="InterPro" id="IPR007593">
    <property type="entry name" value="CD225/Dispanin_fam"/>
</dbReference>
<sequence length="175" mass="19963">MPSRLVEHLEQILAFPFFREIKMQPGMQGQDEQITFVQPQGPYHGNPQAFMQPQGLYFSNPQAFMQPLGPQPGNINTSVNMVQNVTPTSDMKPFKDYFAWSLFNFLFLNAFCLGYVATVYSIRSRDRHQMNDMIGAAKHARTSKKLNIATTVITISILIILIIALPLYLAPVRYY</sequence>
<evidence type="ECO:0000256" key="1">
    <source>
        <dbReference type="ARBA" id="ARBA00004370"/>
    </source>
</evidence>
<organism evidence="7 8">
    <name type="scientific">Eptatretus burgeri</name>
    <name type="common">Inshore hagfish</name>
    <dbReference type="NCBI Taxonomy" id="7764"/>
    <lineage>
        <taxon>Eukaryota</taxon>
        <taxon>Metazoa</taxon>
        <taxon>Chordata</taxon>
        <taxon>Craniata</taxon>
        <taxon>Vertebrata</taxon>
        <taxon>Cyclostomata</taxon>
        <taxon>Myxini</taxon>
        <taxon>Myxiniformes</taxon>
        <taxon>Myxinidae</taxon>
        <taxon>Eptatretinae</taxon>
        <taxon>Eptatretus</taxon>
    </lineage>
</organism>
<evidence type="ECO:0000256" key="5">
    <source>
        <dbReference type="ARBA" id="ARBA00023136"/>
    </source>
</evidence>
<feature type="transmembrane region" description="Helical" evidence="6">
    <location>
        <begin position="148"/>
        <end position="169"/>
    </location>
</feature>
<evidence type="ECO:0000313" key="7">
    <source>
        <dbReference type="Ensembl" id="ENSEBUP00000024393.1"/>
    </source>
</evidence>
<dbReference type="InterPro" id="IPR051517">
    <property type="entry name" value="IFITM_antiviral_protein"/>
</dbReference>
<dbReference type="GO" id="GO:0034341">
    <property type="term" value="P:response to type II interferon"/>
    <property type="evidence" value="ECO:0007669"/>
    <property type="project" value="TreeGrafter"/>
</dbReference>
<dbReference type="PANTHER" id="PTHR13999">
    <property type="entry name" value="INTERFERON INDUCIBLE TRANSMEMBRANE PROTEIN"/>
    <property type="match status" value="1"/>
</dbReference>
<dbReference type="GeneTree" id="ENSGT00950000182857"/>
<dbReference type="GO" id="GO:0035455">
    <property type="term" value="P:response to interferon-alpha"/>
    <property type="evidence" value="ECO:0007669"/>
    <property type="project" value="TreeGrafter"/>
</dbReference>
<evidence type="ECO:0000256" key="6">
    <source>
        <dbReference type="SAM" id="Phobius"/>
    </source>
</evidence>
<keyword evidence="3 6" id="KW-0812">Transmembrane</keyword>
<keyword evidence="4 6" id="KW-1133">Transmembrane helix</keyword>
<comment type="similarity">
    <text evidence="2">Belongs to the CD225/Dispanin family.</text>
</comment>
<keyword evidence="8" id="KW-1185">Reference proteome</keyword>
<dbReference type="GO" id="GO:0046597">
    <property type="term" value="P:host-mediated suppression of symbiont invasion"/>
    <property type="evidence" value="ECO:0007669"/>
    <property type="project" value="TreeGrafter"/>
</dbReference>
<evidence type="ECO:0000313" key="8">
    <source>
        <dbReference type="Proteomes" id="UP000694388"/>
    </source>
</evidence>
<name>A0A8C4R6R1_EPTBU</name>
<accession>A0A8C4R6R1</accession>